<evidence type="ECO:0000313" key="1">
    <source>
        <dbReference type="EMBL" id="SCL76211.1"/>
    </source>
</evidence>
<reference evidence="1 2" key="1">
    <citation type="submission" date="2016-08" db="EMBL/GenBank/DDBJ databases">
        <authorList>
            <person name="Seilhamer J.J."/>
        </authorList>
    </citation>
    <scope>NUCLEOTIDE SEQUENCE [LARGE SCALE GENOMIC DNA]</scope>
    <source>
        <strain evidence="1">L21-II-0</strain>
    </source>
</reference>
<accession>A0A1M4MMP2</accession>
<dbReference type="STRING" id="118126.L21_2133"/>
<dbReference type="AlphaFoldDB" id="A0A1M4MMP2"/>
<dbReference type="Proteomes" id="UP000184671">
    <property type="component" value="Unassembled WGS sequence"/>
</dbReference>
<sequence length="188" mass="21840">MNQRAIPCTFMAQEVYGFTRPSYVFRMQRAWNDSIKAPLVPIVKQVPYVAPLWRQVQPILSPLSDDTCSTNRPTVTQKEVMPVEEVLDLQPGEFVQVRSLEEIRSTLDENGKYKGLLFMPEMEDFCGKKCRVFKKVRSITLESNGEVRILRSPTVFLEGVYCDGKRHSDCDRSCLLFWREAWLKRTEP</sequence>
<evidence type="ECO:0000313" key="2">
    <source>
        <dbReference type="Proteomes" id="UP000184671"/>
    </source>
</evidence>
<protein>
    <submittedName>
        <fullName evidence="1">Uncharacterized protein</fullName>
    </submittedName>
</protein>
<name>A0A1M4MMP2_9EURY</name>
<organism evidence="1 2">
    <name type="scientific">Methanoculleus chikugoensis</name>
    <dbReference type="NCBI Taxonomy" id="118126"/>
    <lineage>
        <taxon>Archaea</taxon>
        <taxon>Methanobacteriati</taxon>
        <taxon>Methanobacteriota</taxon>
        <taxon>Stenosarchaea group</taxon>
        <taxon>Methanomicrobia</taxon>
        <taxon>Methanomicrobiales</taxon>
        <taxon>Methanomicrobiaceae</taxon>
        <taxon>Methanoculleus</taxon>
    </lineage>
</organism>
<gene>
    <name evidence="1" type="ORF">L21_2133</name>
</gene>
<proteinExistence type="predicted"/>
<dbReference type="EMBL" id="FMID01000049">
    <property type="protein sequence ID" value="SCL76211.1"/>
    <property type="molecule type" value="Genomic_DNA"/>
</dbReference>